<sequence>METRTLVAYASKYGSTKEVAESITKTLQENGLTVDLEHAKKVHSLEEYSAVVLGAPIYVTHLHKDAAGFLSKHHEALKKLPVAIFVLGPLSNEEEEWKEARSNLDKDLGKFPWFRPVDTKIFGGKFDPKNLRFPDSLLARLPASPIHNMPASDIRDWIEIRDWAGQLATRLQPALT</sequence>
<proteinExistence type="predicted"/>
<dbReference type="InterPro" id="IPR029039">
    <property type="entry name" value="Flavoprotein-like_sf"/>
</dbReference>
<dbReference type="GO" id="GO:0010181">
    <property type="term" value="F:FMN binding"/>
    <property type="evidence" value="ECO:0007669"/>
    <property type="project" value="InterPro"/>
</dbReference>
<dbReference type="Proteomes" id="UP000033116">
    <property type="component" value="Chromosome"/>
</dbReference>
<dbReference type="Pfam" id="PF12724">
    <property type="entry name" value="Flavodoxin_5"/>
    <property type="match status" value="1"/>
</dbReference>
<accession>A0A0E3LSA7</accession>
<dbReference type="SUPFAM" id="SSF52218">
    <property type="entry name" value="Flavoproteins"/>
    <property type="match status" value="1"/>
</dbReference>
<gene>
    <name evidence="2" type="ORF">MSMAP_1456</name>
</gene>
<dbReference type="PANTHER" id="PTHR38030">
    <property type="entry name" value="PROTOPORPHYRINOGEN IX DEHYDROGENASE [MENAQUINONE]"/>
    <property type="match status" value="1"/>
</dbReference>
<dbReference type="GeneID" id="24864650"/>
<dbReference type="InterPro" id="IPR008254">
    <property type="entry name" value="Flavodoxin/NO_synth"/>
</dbReference>
<dbReference type="GO" id="GO:0006783">
    <property type="term" value="P:heme biosynthetic process"/>
    <property type="evidence" value="ECO:0007669"/>
    <property type="project" value="TreeGrafter"/>
</dbReference>
<dbReference type="AlphaFoldDB" id="A0A0E3LSA7"/>
<evidence type="ECO:0000313" key="2">
    <source>
        <dbReference type="EMBL" id="AKB61441.1"/>
    </source>
</evidence>
<evidence type="ECO:0000259" key="1">
    <source>
        <dbReference type="PROSITE" id="PS50902"/>
    </source>
</evidence>
<feature type="domain" description="Flavodoxin-like" evidence="1">
    <location>
        <begin position="5"/>
        <end position="168"/>
    </location>
</feature>
<dbReference type="RefSeq" id="WP_048043219.1">
    <property type="nucleotide sequence ID" value="NZ_CP009511.1"/>
</dbReference>
<dbReference type="GO" id="GO:0070819">
    <property type="term" value="F:menaquinone-dependent protoporphyrinogen oxidase activity"/>
    <property type="evidence" value="ECO:0007669"/>
    <property type="project" value="TreeGrafter"/>
</dbReference>
<name>A0A0E3LSA7_METMZ</name>
<dbReference type="EMBL" id="CP009511">
    <property type="protein sequence ID" value="AKB61441.1"/>
    <property type="molecule type" value="Genomic_DNA"/>
</dbReference>
<dbReference type="PANTHER" id="PTHR38030:SF2">
    <property type="entry name" value="PROTOPORPHYRINOGEN IX DEHYDROGENASE [QUINONE]"/>
    <property type="match status" value="1"/>
</dbReference>
<organism evidence="2 3">
    <name type="scientific">Methanosarcina mazei SarPi</name>
    <dbReference type="NCBI Taxonomy" id="1434115"/>
    <lineage>
        <taxon>Archaea</taxon>
        <taxon>Methanobacteriati</taxon>
        <taxon>Methanobacteriota</taxon>
        <taxon>Stenosarchaea group</taxon>
        <taxon>Methanomicrobia</taxon>
        <taxon>Methanosarcinales</taxon>
        <taxon>Methanosarcinaceae</taxon>
        <taxon>Methanosarcina</taxon>
    </lineage>
</organism>
<dbReference type="InterPro" id="IPR026816">
    <property type="entry name" value="Flavodoxin_dom"/>
</dbReference>
<dbReference type="Gene3D" id="3.40.50.360">
    <property type="match status" value="1"/>
</dbReference>
<dbReference type="HOGENOM" id="CLU_094839_2_0_2"/>
<protein>
    <submittedName>
        <fullName evidence="2">Flavodoxin</fullName>
    </submittedName>
</protein>
<dbReference type="PROSITE" id="PS50902">
    <property type="entry name" value="FLAVODOXIN_LIKE"/>
    <property type="match status" value="1"/>
</dbReference>
<evidence type="ECO:0000313" key="3">
    <source>
        <dbReference type="Proteomes" id="UP000033116"/>
    </source>
</evidence>
<dbReference type="InterPro" id="IPR052200">
    <property type="entry name" value="Protoporphyrinogen_IX_DH"/>
</dbReference>
<reference evidence="2 3" key="1">
    <citation type="submission" date="2014-07" db="EMBL/GenBank/DDBJ databases">
        <title>Methanogenic archaea and the global carbon cycle.</title>
        <authorList>
            <person name="Henriksen J.R."/>
            <person name="Luke J."/>
            <person name="Reinhart S."/>
            <person name="Benedict M.N."/>
            <person name="Youngblut N.D."/>
            <person name="Metcalf M.E."/>
            <person name="Whitaker R.J."/>
            <person name="Metcalf W.W."/>
        </authorList>
    </citation>
    <scope>NUCLEOTIDE SEQUENCE [LARGE SCALE GENOMIC DNA]</scope>
    <source>
        <strain evidence="2 3">SarPi</strain>
    </source>
</reference>
<dbReference type="PATRIC" id="fig|1434115.4.peg.1852"/>